<reference evidence="3" key="1">
    <citation type="submission" date="2016-10" db="EMBL/GenBank/DDBJ databases">
        <authorList>
            <person name="Varghese N."/>
        </authorList>
    </citation>
    <scope>NUCLEOTIDE SEQUENCE [LARGE SCALE GENOMIC DNA]</scope>
    <source>
        <strain evidence="3">CGMCC 1.12284</strain>
    </source>
</reference>
<gene>
    <name evidence="2" type="ORF">SAMN05216285_1887</name>
</gene>
<feature type="transmembrane region" description="Helical" evidence="1">
    <location>
        <begin position="298"/>
        <end position="321"/>
    </location>
</feature>
<keyword evidence="1" id="KW-0472">Membrane</keyword>
<evidence type="ECO:0000313" key="3">
    <source>
        <dbReference type="Proteomes" id="UP000183275"/>
    </source>
</evidence>
<dbReference type="InterPro" id="IPR058278">
    <property type="entry name" value="DUF7972"/>
</dbReference>
<dbReference type="AlphaFoldDB" id="A0A1I0NMG9"/>
<dbReference type="Pfam" id="PF25927">
    <property type="entry name" value="DUF7972"/>
    <property type="match status" value="1"/>
</dbReference>
<organism evidence="2 3">
    <name type="scientific">Natrinema salifodinae</name>
    <dbReference type="NCBI Taxonomy" id="1202768"/>
    <lineage>
        <taxon>Archaea</taxon>
        <taxon>Methanobacteriati</taxon>
        <taxon>Methanobacteriota</taxon>
        <taxon>Stenosarchaea group</taxon>
        <taxon>Halobacteria</taxon>
        <taxon>Halobacteriales</taxon>
        <taxon>Natrialbaceae</taxon>
        <taxon>Natrinema</taxon>
    </lineage>
</organism>
<accession>A0A1I0NMG9</accession>
<protein>
    <submittedName>
        <fullName evidence="2">Uncharacterized protein</fullName>
    </submittedName>
</protein>
<dbReference type="Proteomes" id="UP000183275">
    <property type="component" value="Unassembled WGS sequence"/>
</dbReference>
<feature type="transmembrane region" description="Helical" evidence="1">
    <location>
        <begin position="69"/>
        <end position="91"/>
    </location>
</feature>
<evidence type="ECO:0000313" key="2">
    <source>
        <dbReference type="EMBL" id="SEW02381.1"/>
    </source>
</evidence>
<feature type="transmembrane region" description="Helical" evidence="1">
    <location>
        <begin position="36"/>
        <end position="57"/>
    </location>
</feature>
<name>A0A1I0NMG9_9EURY</name>
<keyword evidence="1" id="KW-1133">Transmembrane helix</keyword>
<keyword evidence="3" id="KW-1185">Reference proteome</keyword>
<dbReference type="EMBL" id="FOIS01000002">
    <property type="protein sequence ID" value="SEW02381.1"/>
    <property type="molecule type" value="Genomic_DNA"/>
</dbReference>
<dbReference type="eggNOG" id="arCOG08131">
    <property type="taxonomic scope" value="Archaea"/>
</dbReference>
<feature type="transmembrane region" description="Helical" evidence="1">
    <location>
        <begin position="264"/>
        <end position="283"/>
    </location>
</feature>
<proteinExistence type="predicted"/>
<sequence length="350" mass="38337">MSESGRNASEETADTMVERVHGGRPALWFLVKGNRILVAGAMLAAAYAVLVVLGEFGPGSIAKLFEPDPVFALFTPIIIGIIMGVSLVLTFNQLVLSEELGPLGDQRERMVEAMRFREDVEAAVGRNTSPPEPSVFLRGLVEATGERAEALIVALESEPGMGETARREIREYAEGLAADADRVAGDLEGQQFGQFEVVQSALEYNYSWKIYSGRRVRNRYESTLPAPVAEEFDGLLDILEFFGPAREHFKTLYFRWEIINISRALAYIALPALAVAAYMILVFETGDVAGTTAGIDHGLLVVGLGFAVGVTPFAIFLSYILRIVTVAKWTLAIGPFVLRETDRGNDVEWE</sequence>
<dbReference type="RefSeq" id="WP_049988953.1">
    <property type="nucleotide sequence ID" value="NZ_FOIS01000002.1"/>
</dbReference>
<evidence type="ECO:0000256" key="1">
    <source>
        <dbReference type="SAM" id="Phobius"/>
    </source>
</evidence>
<dbReference type="OrthoDB" id="202254at2157"/>
<keyword evidence="1" id="KW-0812">Transmembrane</keyword>